<name>C5LTJ0_PERM5</name>
<dbReference type="EMBL" id="GG685300">
    <property type="protein sequence ID" value="EEQ99953.1"/>
    <property type="molecule type" value="Genomic_DNA"/>
</dbReference>
<protein>
    <recommendedName>
        <fullName evidence="1">Vps53 N-terminal domain-containing protein</fullName>
    </recommendedName>
</protein>
<feature type="non-terminal residue" evidence="2">
    <location>
        <position position="1"/>
    </location>
</feature>
<feature type="non-terminal residue" evidence="2">
    <location>
        <position position="64"/>
    </location>
</feature>
<dbReference type="PANTHER" id="PTHR12820">
    <property type="entry name" value="VACUOLAR SORTING PROTEIN 53"/>
    <property type="match status" value="1"/>
</dbReference>
<dbReference type="PANTHER" id="PTHR12820:SF0">
    <property type="entry name" value="VACUOLAR PROTEIN SORTING-ASSOCIATED PROTEIN 53 HOMOLOG"/>
    <property type="match status" value="1"/>
</dbReference>
<dbReference type="InterPro" id="IPR007234">
    <property type="entry name" value="Vps53_N"/>
</dbReference>
<evidence type="ECO:0000313" key="2">
    <source>
        <dbReference type="EMBL" id="EEQ99953.1"/>
    </source>
</evidence>
<dbReference type="GO" id="GO:0000938">
    <property type="term" value="C:GARP complex"/>
    <property type="evidence" value="ECO:0007669"/>
    <property type="project" value="InterPro"/>
</dbReference>
<dbReference type="Proteomes" id="UP000007800">
    <property type="component" value="Unassembled WGS sequence"/>
</dbReference>
<dbReference type="GeneID" id="9049643"/>
<feature type="domain" description="Vps53 N-terminal" evidence="1">
    <location>
        <begin position="1"/>
        <end position="63"/>
    </location>
</feature>
<proteinExistence type="predicted"/>
<evidence type="ECO:0000259" key="1">
    <source>
        <dbReference type="Pfam" id="PF04100"/>
    </source>
</evidence>
<dbReference type="InterPro" id="IPR039766">
    <property type="entry name" value="Vps53"/>
</dbReference>
<gene>
    <name evidence="2" type="ORF">Pmar_PMAR015905</name>
</gene>
<dbReference type="Pfam" id="PF04100">
    <property type="entry name" value="Vps53_N"/>
    <property type="match status" value="1"/>
</dbReference>
<accession>C5LTJ0</accession>
<keyword evidence="3" id="KW-1185">Reference proteome</keyword>
<dbReference type="GO" id="GO:0005829">
    <property type="term" value="C:cytosol"/>
    <property type="evidence" value="ECO:0007669"/>
    <property type="project" value="GOC"/>
</dbReference>
<dbReference type="OrthoDB" id="10261632at2759"/>
<evidence type="ECO:0000313" key="3">
    <source>
        <dbReference type="Proteomes" id="UP000007800"/>
    </source>
</evidence>
<dbReference type="InParanoid" id="C5LTJ0"/>
<sequence length="64" mass="6908">KIGSIHTRAKESEELVQSVSGDIAALDVAKRHITATVTALKRLVMLVSATEQLTAFAAEKRFAQ</sequence>
<organism evidence="3">
    <name type="scientific">Perkinsus marinus (strain ATCC 50983 / TXsc)</name>
    <dbReference type="NCBI Taxonomy" id="423536"/>
    <lineage>
        <taxon>Eukaryota</taxon>
        <taxon>Sar</taxon>
        <taxon>Alveolata</taxon>
        <taxon>Perkinsozoa</taxon>
        <taxon>Perkinsea</taxon>
        <taxon>Perkinsida</taxon>
        <taxon>Perkinsidae</taxon>
        <taxon>Perkinsus</taxon>
    </lineage>
</organism>
<dbReference type="GO" id="GO:0042147">
    <property type="term" value="P:retrograde transport, endosome to Golgi"/>
    <property type="evidence" value="ECO:0007669"/>
    <property type="project" value="InterPro"/>
</dbReference>
<dbReference type="RefSeq" id="XP_002767236.1">
    <property type="nucleotide sequence ID" value="XM_002767190.1"/>
</dbReference>
<reference evidence="2 3" key="1">
    <citation type="submission" date="2008-07" db="EMBL/GenBank/DDBJ databases">
        <authorList>
            <person name="El-Sayed N."/>
            <person name="Caler E."/>
            <person name="Inman J."/>
            <person name="Amedeo P."/>
            <person name="Hass B."/>
            <person name="Wortman J."/>
        </authorList>
    </citation>
    <scope>NUCLEOTIDE SEQUENCE [LARGE SCALE GENOMIC DNA]</scope>
    <source>
        <strain evidence="3">ATCC 50983 / TXsc</strain>
    </source>
</reference>
<dbReference type="AlphaFoldDB" id="C5LTJ0"/>